<feature type="chain" id="PRO_5046105772" evidence="1">
    <location>
        <begin position="20"/>
        <end position="150"/>
    </location>
</feature>
<dbReference type="EMBL" id="JAQQWK010000009">
    <property type="protein sequence ID" value="KAK8035579.1"/>
    <property type="molecule type" value="Genomic_DNA"/>
</dbReference>
<accession>A0ABR1SMQ9</accession>
<evidence type="ECO:0000256" key="1">
    <source>
        <dbReference type="SAM" id="SignalP"/>
    </source>
</evidence>
<organism evidence="2 3">
    <name type="scientific">Apiospora rasikravindrae</name>
    <dbReference type="NCBI Taxonomy" id="990691"/>
    <lineage>
        <taxon>Eukaryota</taxon>
        <taxon>Fungi</taxon>
        <taxon>Dikarya</taxon>
        <taxon>Ascomycota</taxon>
        <taxon>Pezizomycotina</taxon>
        <taxon>Sordariomycetes</taxon>
        <taxon>Xylariomycetidae</taxon>
        <taxon>Amphisphaeriales</taxon>
        <taxon>Apiosporaceae</taxon>
        <taxon>Apiospora</taxon>
    </lineage>
</organism>
<sequence length="150" mass="16083">MYVKAVFMAALSLVGTSLAAPTPAPSQEVAVEKRFNGGWCGVHVHIQRGWKSYEANVKVFDANQGLVVERDIKAKGNTISGGVGGNGLPNELQVNVVNGHDSPASFVYGDQHWDSGSEGSKNDRCGVGKWDHKAHWPNKNTVDLDCGFSC</sequence>
<proteinExistence type="predicted"/>
<evidence type="ECO:0000313" key="3">
    <source>
        <dbReference type="Proteomes" id="UP001444661"/>
    </source>
</evidence>
<keyword evidence="3" id="KW-1185">Reference proteome</keyword>
<name>A0ABR1SMQ9_9PEZI</name>
<gene>
    <name evidence="2" type="ORF">PG993_010574</name>
</gene>
<comment type="caution">
    <text evidence="2">The sequence shown here is derived from an EMBL/GenBank/DDBJ whole genome shotgun (WGS) entry which is preliminary data.</text>
</comment>
<protein>
    <submittedName>
        <fullName evidence="2">Uncharacterized protein</fullName>
    </submittedName>
</protein>
<dbReference type="Proteomes" id="UP001444661">
    <property type="component" value="Unassembled WGS sequence"/>
</dbReference>
<evidence type="ECO:0000313" key="2">
    <source>
        <dbReference type="EMBL" id="KAK8035579.1"/>
    </source>
</evidence>
<feature type="signal peptide" evidence="1">
    <location>
        <begin position="1"/>
        <end position="19"/>
    </location>
</feature>
<reference evidence="2 3" key="1">
    <citation type="submission" date="2023-01" db="EMBL/GenBank/DDBJ databases">
        <title>Analysis of 21 Apiospora genomes using comparative genomics revels a genus with tremendous synthesis potential of carbohydrate active enzymes and secondary metabolites.</title>
        <authorList>
            <person name="Sorensen T."/>
        </authorList>
    </citation>
    <scope>NUCLEOTIDE SEQUENCE [LARGE SCALE GENOMIC DNA]</scope>
    <source>
        <strain evidence="2 3">CBS 33761</strain>
    </source>
</reference>
<keyword evidence="1" id="KW-0732">Signal</keyword>